<organism evidence="1 2">
    <name type="scientific">Acrobeloides nanus</name>
    <dbReference type="NCBI Taxonomy" id="290746"/>
    <lineage>
        <taxon>Eukaryota</taxon>
        <taxon>Metazoa</taxon>
        <taxon>Ecdysozoa</taxon>
        <taxon>Nematoda</taxon>
        <taxon>Chromadorea</taxon>
        <taxon>Rhabditida</taxon>
        <taxon>Tylenchina</taxon>
        <taxon>Cephalobomorpha</taxon>
        <taxon>Cephaloboidea</taxon>
        <taxon>Cephalobidae</taxon>
        <taxon>Acrobeloides</taxon>
    </lineage>
</organism>
<proteinExistence type="predicted"/>
<sequence length="81" mass="9810">MPSYCVVRSYDSLWVTRNKRTLMMFVDQEVMINHYVYMDMLQEHFSPWAEEHLGDEEWCFQQDSAQFISSHPVLVVLRHQI</sequence>
<dbReference type="Gene3D" id="3.30.420.10">
    <property type="entry name" value="Ribonuclease H-like superfamily/Ribonuclease H"/>
    <property type="match status" value="1"/>
</dbReference>
<accession>A0A914BYA7</accession>
<reference evidence="2" key="1">
    <citation type="submission" date="2022-11" db="UniProtKB">
        <authorList>
            <consortium name="WormBaseParasite"/>
        </authorList>
    </citation>
    <scope>IDENTIFICATION</scope>
</reference>
<evidence type="ECO:0000313" key="1">
    <source>
        <dbReference type="Proteomes" id="UP000887540"/>
    </source>
</evidence>
<dbReference type="WBParaSite" id="ACRNAN_Path_1256.g4913.t1">
    <property type="protein sequence ID" value="ACRNAN_Path_1256.g4913.t1"/>
    <property type="gene ID" value="ACRNAN_Path_1256.g4913"/>
</dbReference>
<dbReference type="InterPro" id="IPR036397">
    <property type="entry name" value="RNaseH_sf"/>
</dbReference>
<dbReference type="Proteomes" id="UP000887540">
    <property type="component" value="Unplaced"/>
</dbReference>
<keyword evidence="1" id="KW-1185">Reference proteome</keyword>
<protein>
    <submittedName>
        <fullName evidence="2">Uncharacterized protein</fullName>
    </submittedName>
</protein>
<dbReference type="AlphaFoldDB" id="A0A914BYA7"/>
<dbReference type="GO" id="GO:0003676">
    <property type="term" value="F:nucleic acid binding"/>
    <property type="evidence" value="ECO:0007669"/>
    <property type="project" value="InterPro"/>
</dbReference>
<name>A0A914BYA7_9BILA</name>
<evidence type="ECO:0000313" key="2">
    <source>
        <dbReference type="WBParaSite" id="ACRNAN_Path_1256.g4913.t1"/>
    </source>
</evidence>